<comment type="caution">
    <text evidence="1">The sequence shown here is derived from an EMBL/GenBank/DDBJ whole genome shotgun (WGS) entry which is preliminary data.</text>
</comment>
<dbReference type="Pfam" id="PF10776">
    <property type="entry name" value="DUF2600"/>
    <property type="match status" value="1"/>
</dbReference>
<evidence type="ECO:0000313" key="2">
    <source>
        <dbReference type="Proteomes" id="UP001597318"/>
    </source>
</evidence>
<dbReference type="Proteomes" id="UP001597318">
    <property type="component" value="Unassembled WGS sequence"/>
</dbReference>
<evidence type="ECO:0000313" key="1">
    <source>
        <dbReference type="EMBL" id="MFD2213574.1"/>
    </source>
</evidence>
<protein>
    <submittedName>
        <fullName evidence="1">Tetraprenyl-beta-curcumene synthase family protein</fullName>
    </submittedName>
</protein>
<reference evidence="2" key="1">
    <citation type="journal article" date="2019" name="Int. J. Syst. Evol. Microbiol.">
        <title>The Global Catalogue of Microorganisms (GCM) 10K type strain sequencing project: providing services to taxonomists for standard genome sequencing and annotation.</title>
        <authorList>
            <consortium name="The Broad Institute Genomics Platform"/>
            <consortium name="The Broad Institute Genome Sequencing Center for Infectious Disease"/>
            <person name="Wu L."/>
            <person name="Ma J."/>
        </authorList>
    </citation>
    <scope>NUCLEOTIDE SEQUENCE [LARGE SCALE GENOMIC DNA]</scope>
    <source>
        <strain evidence="2">CGMCC 1.15474</strain>
    </source>
</reference>
<dbReference type="EMBL" id="JBHUIK010000002">
    <property type="protein sequence ID" value="MFD2213574.1"/>
    <property type="molecule type" value="Genomic_DNA"/>
</dbReference>
<accession>A0ABW5BXF5</accession>
<dbReference type="InterPro" id="IPR019712">
    <property type="entry name" value="YtpB-like"/>
</dbReference>
<keyword evidence="2" id="KW-1185">Reference proteome</keyword>
<proteinExistence type="predicted"/>
<organism evidence="1 2">
    <name type="scientific">Metabacillus endolithicus</name>
    <dbReference type="NCBI Taxonomy" id="1535204"/>
    <lineage>
        <taxon>Bacteria</taxon>
        <taxon>Bacillati</taxon>
        <taxon>Bacillota</taxon>
        <taxon>Bacilli</taxon>
        <taxon>Bacillales</taxon>
        <taxon>Bacillaceae</taxon>
        <taxon>Metabacillus</taxon>
    </lineage>
</organism>
<name>A0ABW5BXF5_9BACI</name>
<dbReference type="RefSeq" id="WP_247345221.1">
    <property type="nucleotide sequence ID" value="NZ_CP095550.1"/>
</dbReference>
<gene>
    <name evidence="1" type="ORF">ACFSKK_07795</name>
</gene>
<sequence length="359" mass="42240">MTVPQHPIRLMTKVYKEIFPITHFYIKHWKEKAESIPNRELRIQALNSIQEKEFHCEGGAILSMISGQHKQQCIEFIVAYQTISDYLDNLCDRSTSLDPVDFRMLHQSMLDALSCGASCKNYYQFREDQDDGGYLHELVQTCQNVLSDLQHYPLISKYLLELSNYYCDLQVHKHVKKDERVSRLEDWFERHRGNVPQMEWYEFSACTGSTLGIFCLVAYAFQEGFEEKQAKQIMDSYFPYIQGLHILLDYLIDQEEDQQGGDLNFCSYYSSEEVMINRLEYFVEKADIHLKGIPHENFHRLINRGLLGVYLSDDKVASRKELNKLAKRLIKLGGITSFFFYFNGRAYRTIQKFPWKKSS</sequence>